<keyword evidence="1" id="KW-0812">Transmembrane</keyword>
<dbReference type="PANTHER" id="PTHR10132:SF14">
    <property type="entry name" value="SARCOGLYCAN ALPHA, ISOFORM C"/>
    <property type="match status" value="1"/>
</dbReference>
<dbReference type="InterPro" id="IPR008908">
    <property type="entry name" value="Sarcoglycan_alpha/epsilon"/>
</dbReference>
<accession>A0A8J5VD80</accession>
<dbReference type="InterPro" id="IPR048346">
    <property type="entry name" value="Sarcoglycan_N"/>
</dbReference>
<dbReference type="Pfam" id="PF05510">
    <property type="entry name" value="Sarcoglycan_2"/>
    <property type="match status" value="1"/>
</dbReference>
<sequence>MIQFNSFIPNCYIVYRLSKKFQLIMTVMLIFLLIGICTAEKIVTSKVFVIPIGPETFNWTSDGNKNTFLYQASLMNAPDLPPWIHYTYSNHHHKGFLYGVAPKDQGDFKLEIVGLNKKKYETSYKVIDINVEEKKNLTTYEVYLKIDNLNIEQTFDNYRMENLLNVFRTELWTKAKDLHITYLASAVEEGARLPLNPIEPEGVVLKLGSTVQFSHDLNLFEEELRPLKIRSPCPKDFKRSSRERIFRDAGFVLDWCSFKLISENHSLLQESARREPSMNVIGRSSLEIPEHVEWLWARPKKSLIPTRSYLKEILLTVFTSLSLLLVLFSLLSTAFCFHHIKLKDPVSKKYFYELFNIYQLDHNQRNRPTKKLPPVENVEKNGVQMVHYATTQKGTLRSLTGLSANSDDLLLQSSRINIERCNPYIRPNPPPYNGPNNM</sequence>
<dbReference type="AlphaFoldDB" id="A0A8J5VD80"/>
<keyword evidence="5" id="KW-1185">Reference proteome</keyword>
<reference evidence="4" key="1">
    <citation type="submission" date="2020-03" db="EMBL/GenBank/DDBJ databases">
        <authorList>
            <person name="Chebbi M.A."/>
            <person name="Drezen J.M."/>
        </authorList>
    </citation>
    <scope>NUCLEOTIDE SEQUENCE</scope>
    <source>
        <tissue evidence="4">Whole body</tissue>
    </source>
</reference>
<dbReference type="EMBL" id="JAAOIC020000011">
    <property type="protein sequence ID" value="KAG8041674.1"/>
    <property type="molecule type" value="Genomic_DNA"/>
</dbReference>
<organism evidence="4 5">
    <name type="scientific">Cotesia typhae</name>
    <dbReference type="NCBI Taxonomy" id="2053667"/>
    <lineage>
        <taxon>Eukaryota</taxon>
        <taxon>Metazoa</taxon>
        <taxon>Ecdysozoa</taxon>
        <taxon>Arthropoda</taxon>
        <taxon>Hexapoda</taxon>
        <taxon>Insecta</taxon>
        <taxon>Pterygota</taxon>
        <taxon>Neoptera</taxon>
        <taxon>Endopterygota</taxon>
        <taxon>Hymenoptera</taxon>
        <taxon>Apocrita</taxon>
        <taxon>Ichneumonoidea</taxon>
        <taxon>Braconidae</taxon>
        <taxon>Microgastrinae</taxon>
        <taxon>Cotesia</taxon>
    </lineage>
</organism>
<feature type="domain" description="Sarcoglycan alpha/epsilon N-terminal" evidence="2">
    <location>
        <begin position="44"/>
        <end position="130"/>
    </location>
</feature>
<name>A0A8J5VD80_9HYME</name>
<dbReference type="Pfam" id="PF20989">
    <property type="entry name" value="Sarcoglycan_2_C"/>
    <property type="match status" value="1"/>
</dbReference>
<dbReference type="GO" id="GO:0016012">
    <property type="term" value="C:sarcoglycan complex"/>
    <property type="evidence" value="ECO:0007669"/>
    <property type="project" value="InterPro"/>
</dbReference>
<comment type="caution">
    <text evidence="4">The sequence shown here is derived from an EMBL/GenBank/DDBJ whole genome shotgun (WGS) entry which is preliminary data.</text>
</comment>
<keyword evidence="1" id="KW-0472">Membrane</keyword>
<evidence type="ECO:0000259" key="3">
    <source>
        <dbReference type="Pfam" id="PF20989"/>
    </source>
</evidence>
<gene>
    <name evidence="4" type="ORF">G9C98_000672</name>
</gene>
<evidence type="ECO:0000313" key="4">
    <source>
        <dbReference type="EMBL" id="KAG8041674.1"/>
    </source>
</evidence>
<dbReference type="PANTHER" id="PTHR10132">
    <property type="entry name" value="ALPHA-/EPSILON-SARCOGLYCAN FAMILY MEMBER"/>
    <property type="match status" value="1"/>
</dbReference>
<protein>
    <recommendedName>
        <fullName evidence="6">Epsilon-sarcoglycan</fullName>
    </recommendedName>
</protein>
<feature type="domain" description="Sarcoglycan alpha/epsilon second" evidence="3">
    <location>
        <begin position="138"/>
        <end position="261"/>
    </location>
</feature>
<evidence type="ECO:0000313" key="5">
    <source>
        <dbReference type="Proteomes" id="UP000729913"/>
    </source>
</evidence>
<proteinExistence type="predicted"/>
<evidence type="ECO:0008006" key="6">
    <source>
        <dbReference type="Google" id="ProtNLM"/>
    </source>
</evidence>
<dbReference type="OrthoDB" id="10019906at2759"/>
<keyword evidence="1" id="KW-1133">Transmembrane helix</keyword>
<evidence type="ECO:0000256" key="1">
    <source>
        <dbReference type="SAM" id="Phobius"/>
    </source>
</evidence>
<dbReference type="Proteomes" id="UP000729913">
    <property type="component" value="Unassembled WGS sequence"/>
</dbReference>
<evidence type="ECO:0000259" key="2">
    <source>
        <dbReference type="Pfam" id="PF05510"/>
    </source>
</evidence>
<reference evidence="4" key="2">
    <citation type="submission" date="2021-04" db="EMBL/GenBank/DDBJ databases">
        <title>Genome-wide patterns of bracovirus chromosomal integration into multiple host tissues during parasitism.</title>
        <authorList>
            <person name="Chebbi M.A.C."/>
        </authorList>
    </citation>
    <scope>NUCLEOTIDE SEQUENCE</scope>
    <source>
        <tissue evidence="4">Whole body</tissue>
    </source>
</reference>
<dbReference type="InterPro" id="IPR048347">
    <property type="entry name" value="Sarcoglycan_C"/>
</dbReference>
<feature type="transmembrane region" description="Helical" evidence="1">
    <location>
        <begin position="313"/>
        <end position="340"/>
    </location>
</feature>